<feature type="transmembrane region" description="Helical" evidence="1">
    <location>
        <begin position="394"/>
        <end position="413"/>
    </location>
</feature>
<feature type="transmembrane region" description="Helical" evidence="1">
    <location>
        <begin position="113"/>
        <end position="139"/>
    </location>
</feature>
<name>A0A7W6LJI1_9HYPH</name>
<keyword evidence="1" id="KW-0812">Transmembrane</keyword>
<dbReference type="EMBL" id="JACIEC010000008">
    <property type="protein sequence ID" value="MBB4145524.1"/>
    <property type="molecule type" value="Genomic_DNA"/>
</dbReference>
<sequence length="444" mass="46636">MQGASISRWTMSYFACALIFLLIGLCLMAAGFGFPQEIWQDPATLITVHAIALGWLGLLFCGALLQFVPVLASRSLRFSSCAAPALLLILAGLTLLLSGFASLGGFIDAPPVILPAGGLLLCLGLGLVALMCGATLVPLSLNSPPGVFVLTGLAALTATLLLGLCFTLVLSGVSALPWLIALTAFAVPIHAGFGLVGWMGVTAIGVSYRLFSMFLLSQNGGRGSRLVLAFTLLALLCLLASLAIVTGFMTLAALAFAAIAAAVYVRDVIAIARTRRRKKIEPNMFASLVALAFLPIGLGLVASDALADFSRPLAVTGFYLLAMGWLSGLGLAQLYKIIPFLTWLETYGPAMGRGTVPAVQDLVREKPARIAFAVYFAAVCSAAIGLAADLPTLFRTASGGMAFSVLILIIEFIRARRLFYVPLALKLPKGAQRPLLFIATARQE</sequence>
<gene>
    <name evidence="2" type="ORF">GGQ72_004088</name>
</gene>
<feature type="transmembrane region" description="Helical" evidence="1">
    <location>
        <begin position="314"/>
        <end position="335"/>
    </location>
</feature>
<feature type="transmembrane region" description="Helical" evidence="1">
    <location>
        <begin position="251"/>
        <end position="272"/>
    </location>
</feature>
<feature type="transmembrane region" description="Helical" evidence="1">
    <location>
        <begin position="176"/>
        <end position="206"/>
    </location>
</feature>
<feature type="transmembrane region" description="Helical" evidence="1">
    <location>
        <begin position="46"/>
        <end position="72"/>
    </location>
</feature>
<evidence type="ECO:0000313" key="2">
    <source>
        <dbReference type="EMBL" id="MBB4145524.1"/>
    </source>
</evidence>
<accession>A0A7W6LJI1</accession>
<feature type="transmembrane region" description="Helical" evidence="1">
    <location>
        <begin position="226"/>
        <end position="245"/>
    </location>
</feature>
<feature type="transmembrane region" description="Helical" evidence="1">
    <location>
        <begin position="370"/>
        <end position="388"/>
    </location>
</feature>
<evidence type="ECO:0000256" key="1">
    <source>
        <dbReference type="SAM" id="Phobius"/>
    </source>
</evidence>
<dbReference type="RefSeq" id="WP_165131793.1">
    <property type="nucleotide sequence ID" value="NZ_CP049249.1"/>
</dbReference>
<keyword evidence="1" id="KW-0472">Membrane</keyword>
<evidence type="ECO:0000313" key="3">
    <source>
        <dbReference type="Proteomes" id="UP000519897"/>
    </source>
</evidence>
<dbReference type="AlphaFoldDB" id="A0A7W6LJI1"/>
<dbReference type="Proteomes" id="UP000519897">
    <property type="component" value="Unassembled WGS sequence"/>
</dbReference>
<feature type="transmembrane region" description="Helical" evidence="1">
    <location>
        <begin position="12"/>
        <end position="34"/>
    </location>
</feature>
<organism evidence="2 3">
    <name type="scientific">Rhizobium rhizoryzae</name>
    <dbReference type="NCBI Taxonomy" id="451876"/>
    <lineage>
        <taxon>Bacteria</taxon>
        <taxon>Pseudomonadati</taxon>
        <taxon>Pseudomonadota</taxon>
        <taxon>Alphaproteobacteria</taxon>
        <taxon>Hyphomicrobiales</taxon>
        <taxon>Rhizobiaceae</taxon>
        <taxon>Rhizobium/Agrobacterium group</taxon>
        <taxon>Rhizobium</taxon>
    </lineage>
</organism>
<proteinExistence type="predicted"/>
<feature type="transmembrane region" description="Helical" evidence="1">
    <location>
        <begin position="146"/>
        <end position="170"/>
    </location>
</feature>
<protein>
    <submittedName>
        <fullName evidence="2">Uncharacterized protein</fullName>
    </submittedName>
</protein>
<keyword evidence="3" id="KW-1185">Reference proteome</keyword>
<feature type="transmembrane region" description="Helical" evidence="1">
    <location>
        <begin position="84"/>
        <end position="107"/>
    </location>
</feature>
<feature type="transmembrane region" description="Helical" evidence="1">
    <location>
        <begin position="284"/>
        <end position="302"/>
    </location>
</feature>
<keyword evidence="1" id="KW-1133">Transmembrane helix</keyword>
<comment type="caution">
    <text evidence="2">The sequence shown here is derived from an EMBL/GenBank/DDBJ whole genome shotgun (WGS) entry which is preliminary data.</text>
</comment>
<reference evidence="2 3" key="1">
    <citation type="submission" date="2020-08" db="EMBL/GenBank/DDBJ databases">
        <title>Genomic Encyclopedia of Type Strains, Phase IV (KMG-IV): sequencing the most valuable type-strain genomes for metagenomic binning, comparative biology and taxonomic classification.</title>
        <authorList>
            <person name="Goeker M."/>
        </authorList>
    </citation>
    <scope>NUCLEOTIDE SEQUENCE [LARGE SCALE GENOMIC DNA]</scope>
    <source>
        <strain evidence="2 3">DSM 29514</strain>
    </source>
</reference>